<dbReference type="KEGG" id="huw:FPZ11_08315"/>
<organism evidence="1 2">
    <name type="scientific">Humibacter ginsenosidimutans</name>
    <dbReference type="NCBI Taxonomy" id="2599293"/>
    <lineage>
        <taxon>Bacteria</taxon>
        <taxon>Bacillati</taxon>
        <taxon>Actinomycetota</taxon>
        <taxon>Actinomycetes</taxon>
        <taxon>Micrococcales</taxon>
        <taxon>Microbacteriaceae</taxon>
        <taxon>Humibacter</taxon>
    </lineage>
</organism>
<name>A0A5B8M5K9_9MICO</name>
<dbReference type="EMBL" id="CP042305">
    <property type="protein sequence ID" value="QDZ14760.1"/>
    <property type="molecule type" value="Genomic_DNA"/>
</dbReference>
<dbReference type="RefSeq" id="WP_146319954.1">
    <property type="nucleotide sequence ID" value="NZ_CP042305.1"/>
</dbReference>
<accession>A0A5B8M5K9</accession>
<sequence length="120" mass="12928">MATVSDGTTTLTPLRVLSPEHVRPSHNIGHDVIGRADQDVTLYPAGLRAGTITFLCADEASAQAIEALHSGAVVITYVPDGLTTLAMTYVLAPDGKIDRTLDTQTLRRWLVAVDFQEVRV</sequence>
<dbReference type="Proteomes" id="UP000320216">
    <property type="component" value="Chromosome"/>
</dbReference>
<gene>
    <name evidence="1" type="ORF">FPZ11_08315</name>
</gene>
<evidence type="ECO:0000313" key="1">
    <source>
        <dbReference type="EMBL" id="QDZ14760.1"/>
    </source>
</evidence>
<protein>
    <submittedName>
        <fullName evidence="1">Uncharacterized protein</fullName>
    </submittedName>
</protein>
<dbReference type="OrthoDB" id="5074651at2"/>
<evidence type="ECO:0000313" key="2">
    <source>
        <dbReference type="Proteomes" id="UP000320216"/>
    </source>
</evidence>
<proteinExistence type="predicted"/>
<dbReference type="AlphaFoldDB" id="A0A5B8M5K9"/>
<reference evidence="1 2" key="1">
    <citation type="submission" date="2019-07" db="EMBL/GenBank/DDBJ databases">
        <title>Full genome sequence of Humibacter sp. WJ7-1.</title>
        <authorList>
            <person name="Im W.-T."/>
        </authorList>
    </citation>
    <scope>NUCLEOTIDE SEQUENCE [LARGE SCALE GENOMIC DNA]</scope>
    <source>
        <strain evidence="1 2">WJ7-1</strain>
    </source>
</reference>
<keyword evidence="2" id="KW-1185">Reference proteome</keyword>